<evidence type="ECO:0000256" key="6">
    <source>
        <dbReference type="SAM" id="MobiDB-lite"/>
    </source>
</evidence>
<evidence type="ECO:0000256" key="1">
    <source>
        <dbReference type="ARBA" id="ARBA00004141"/>
    </source>
</evidence>
<keyword evidence="3 7" id="KW-0812">Transmembrane</keyword>
<dbReference type="Gene3D" id="1.20.1250.20">
    <property type="entry name" value="MFS general substrate transporter like domains"/>
    <property type="match status" value="2"/>
</dbReference>
<gene>
    <name evidence="9" type="ORF">PVAG01_11348</name>
</gene>
<accession>A0ABR4P215</accession>
<feature type="transmembrane region" description="Helical" evidence="7">
    <location>
        <begin position="354"/>
        <end position="376"/>
    </location>
</feature>
<feature type="transmembrane region" description="Helical" evidence="7">
    <location>
        <begin position="253"/>
        <end position="274"/>
    </location>
</feature>
<organism evidence="9 10">
    <name type="scientific">Phlyctema vagabunda</name>
    <dbReference type="NCBI Taxonomy" id="108571"/>
    <lineage>
        <taxon>Eukaryota</taxon>
        <taxon>Fungi</taxon>
        <taxon>Dikarya</taxon>
        <taxon>Ascomycota</taxon>
        <taxon>Pezizomycotina</taxon>
        <taxon>Leotiomycetes</taxon>
        <taxon>Helotiales</taxon>
        <taxon>Dermateaceae</taxon>
        <taxon>Phlyctema</taxon>
    </lineage>
</organism>
<feature type="transmembrane region" description="Helical" evidence="7">
    <location>
        <begin position="419"/>
        <end position="437"/>
    </location>
</feature>
<feature type="transmembrane region" description="Helical" evidence="7">
    <location>
        <begin position="388"/>
        <end position="407"/>
    </location>
</feature>
<evidence type="ECO:0000313" key="9">
    <source>
        <dbReference type="EMBL" id="KAL3417348.1"/>
    </source>
</evidence>
<keyword evidence="5 7" id="KW-0472">Membrane</keyword>
<evidence type="ECO:0000313" key="10">
    <source>
        <dbReference type="Proteomes" id="UP001629113"/>
    </source>
</evidence>
<dbReference type="InterPro" id="IPR011701">
    <property type="entry name" value="MFS"/>
</dbReference>
<keyword evidence="4 7" id="KW-1133">Transmembrane helix</keyword>
<keyword evidence="2" id="KW-0813">Transport</keyword>
<feature type="transmembrane region" description="Helical" evidence="7">
    <location>
        <begin position="449"/>
        <end position="473"/>
    </location>
</feature>
<evidence type="ECO:0000256" key="3">
    <source>
        <dbReference type="ARBA" id="ARBA00022692"/>
    </source>
</evidence>
<feature type="transmembrane region" description="Helical" evidence="7">
    <location>
        <begin position="209"/>
        <end position="232"/>
    </location>
</feature>
<dbReference type="PROSITE" id="PS50850">
    <property type="entry name" value="MFS"/>
    <property type="match status" value="1"/>
</dbReference>
<feature type="domain" description="Major facilitator superfamily (MFS) profile" evidence="8">
    <location>
        <begin position="59"/>
        <end position="553"/>
    </location>
</feature>
<dbReference type="InterPro" id="IPR020846">
    <property type="entry name" value="MFS_dom"/>
</dbReference>
<protein>
    <submittedName>
        <fullName evidence="9">MFS multidrug transporter</fullName>
    </submittedName>
</protein>
<evidence type="ECO:0000259" key="8">
    <source>
        <dbReference type="PROSITE" id="PS50850"/>
    </source>
</evidence>
<dbReference type="PANTHER" id="PTHR23501">
    <property type="entry name" value="MAJOR FACILITATOR SUPERFAMILY"/>
    <property type="match status" value="1"/>
</dbReference>
<evidence type="ECO:0000256" key="5">
    <source>
        <dbReference type="ARBA" id="ARBA00023136"/>
    </source>
</evidence>
<dbReference type="Pfam" id="PF07690">
    <property type="entry name" value="MFS_1"/>
    <property type="match status" value="1"/>
</dbReference>
<evidence type="ECO:0000256" key="2">
    <source>
        <dbReference type="ARBA" id="ARBA00022448"/>
    </source>
</evidence>
<feature type="transmembrane region" description="Helical" evidence="7">
    <location>
        <begin position="124"/>
        <end position="143"/>
    </location>
</feature>
<dbReference type="Proteomes" id="UP001629113">
    <property type="component" value="Unassembled WGS sequence"/>
</dbReference>
<dbReference type="CDD" id="cd17502">
    <property type="entry name" value="MFS_Azr1_MDR_like"/>
    <property type="match status" value="1"/>
</dbReference>
<feature type="region of interest" description="Disordered" evidence="6">
    <location>
        <begin position="1"/>
        <end position="46"/>
    </location>
</feature>
<comment type="subcellular location">
    <subcellularLocation>
        <location evidence="1">Membrane</location>
        <topology evidence="1">Multi-pass membrane protein</topology>
    </subcellularLocation>
</comment>
<feature type="transmembrane region" description="Helical" evidence="7">
    <location>
        <begin position="323"/>
        <end position="342"/>
    </location>
</feature>
<evidence type="ECO:0000256" key="7">
    <source>
        <dbReference type="SAM" id="Phobius"/>
    </source>
</evidence>
<name>A0ABR4P215_9HELO</name>
<proteinExistence type="predicted"/>
<keyword evidence="10" id="KW-1185">Reference proteome</keyword>
<feature type="transmembrane region" description="Helical" evidence="7">
    <location>
        <begin position="58"/>
        <end position="82"/>
    </location>
</feature>
<evidence type="ECO:0000256" key="4">
    <source>
        <dbReference type="ARBA" id="ARBA00022989"/>
    </source>
</evidence>
<sequence length="560" mass="59525">MSSPEGSEEKDGHKILTTLSIPKDDSNNVNGGIDDGPSPQPASSSGGAAPLSPFRLSAILLSLMLSVFLFALDMTIIANAVPAITSTFQSLSHVPWYGSAFFLTTAPLQSAYGKIYTHFDHKWTFLTSIAIFEAGNLIAGLAVDSPMLIAGRALSGVGGGGIITGAFTIIASIAPPKRIPAFMGTLGVTFGVASVVGPLLGGVFTSELTWRWCFFINLPLGFVAAVVMLLLFKQPQSSKQSVTLPLRERILQMDPLGIVMVVLGTGCFTLAMQLGSEAGDWHQPGVIGTLVAFAVLFLLFVLLERNLGERAMIKYRLLKNVLVAGNAVVNFFVATAYFPLIYTLPIYMQSVKEASASMSGIWSIPFILGVSIFVTVSNTSMPRVPWTMWLVVGPLIMTAGASCLYTIGSDTSLARLIGYQLLTGVGIGLVLQVPIAANQGLVAGHDVPAVIGMTLFFETIGSVLFMPAVQAAFVNRLVLDVRESTTLAASGITPQRVLAAGAIDLSQHFPEHVTEIIGFYTDGVRVALLMELVCAALSLAAALMVIVVFVTQRRHKKENL</sequence>
<dbReference type="InterPro" id="IPR036259">
    <property type="entry name" value="MFS_trans_sf"/>
</dbReference>
<dbReference type="SUPFAM" id="SSF103473">
    <property type="entry name" value="MFS general substrate transporter"/>
    <property type="match status" value="2"/>
</dbReference>
<reference evidence="9 10" key="1">
    <citation type="submission" date="2024-06" db="EMBL/GenBank/DDBJ databases">
        <title>Complete genome of Phlyctema vagabunda strain 19-DSS-EL-015.</title>
        <authorList>
            <person name="Fiorenzani C."/>
        </authorList>
    </citation>
    <scope>NUCLEOTIDE SEQUENCE [LARGE SCALE GENOMIC DNA]</scope>
    <source>
        <strain evidence="9 10">19-DSS-EL-015</strain>
    </source>
</reference>
<feature type="transmembrane region" description="Helical" evidence="7">
    <location>
        <begin position="528"/>
        <end position="550"/>
    </location>
</feature>
<feature type="transmembrane region" description="Helical" evidence="7">
    <location>
        <begin position="94"/>
        <end position="112"/>
    </location>
</feature>
<feature type="transmembrane region" description="Helical" evidence="7">
    <location>
        <begin position="286"/>
        <end position="303"/>
    </location>
</feature>
<dbReference type="PANTHER" id="PTHR23501:SF177">
    <property type="entry name" value="MAJOR FACILITATOR SUPERFAMILY (MFS) PROFILE DOMAIN-CONTAINING PROTEIN-RELATED"/>
    <property type="match status" value="1"/>
</dbReference>
<dbReference type="EMBL" id="JBFCZG010000011">
    <property type="protein sequence ID" value="KAL3417348.1"/>
    <property type="molecule type" value="Genomic_DNA"/>
</dbReference>
<feature type="transmembrane region" description="Helical" evidence="7">
    <location>
        <begin position="181"/>
        <end position="203"/>
    </location>
</feature>
<comment type="caution">
    <text evidence="9">The sequence shown here is derived from an EMBL/GenBank/DDBJ whole genome shotgun (WGS) entry which is preliminary data.</text>
</comment>
<feature type="transmembrane region" description="Helical" evidence="7">
    <location>
        <begin position="149"/>
        <end position="174"/>
    </location>
</feature>